<dbReference type="EMBL" id="CATQJA010002665">
    <property type="protein sequence ID" value="CAJ0584027.1"/>
    <property type="molecule type" value="Genomic_DNA"/>
</dbReference>
<dbReference type="AlphaFoldDB" id="A0AA36GD23"/>
<evidence type="ECO:0000313" key="1">
    <source>
        <dbReference type="EMBL" id="CAJ0584027.1"/>
    </source>
</evidence>
<feature type="non-terminal residue" evidence="1">
    <location>
        <position position="154"/>
    </location>
</feature>
<sequence length="154" mass="17673">MFNYWNIFLRDLTRNKDKNSTFIQWHGMKEESCPGSDAFVSAGANPTATLYLNQSSIPNRITRAVRTVSKLLKANTPREDKKCRLVAETNVFGRYIYGVPFQKLCKTPSSIANRDGTFIHIEQHANSRDNLDIWIKALQIAFKTIKIRIHDELA</sequence>
<organism evidence="1 2">
    <name type="scientific">Mesorhabditis spiculigera</name>
    <dbReference type="NCBI Taxonomy" id="96644"/>
    <lineage>
        <taxon>Eukaryota</taxon>
        <taxon>Metazoa</taxon>
        <taxon>Ecdysozoa</taxon>
        <taxon>Nematoda</taxon>
        <taxon>Chromadorea</taxon>
        <taxon>Rhabditida</taxon>
        <taxon>Rhabditina</taxon>
        <taxon>Rhabditomorpha</taxon>
        <taxon>Rhabditoidea</taxon>
        <taxon>Rhabditidae</taxon>
        <taxon>Mesorhabditinae</taxon>
        <taxon>Mesorhabditis</taxon>
    </lineage>
</organism>
<evidence type="ECO:0000313" key="2">
    <source>
        <dbReference type="Proteomes" id="UP001177023"/>
    </source>
</evidence>
<keyword evidence="2" id="KW-1185">Reference proteome</keyword>
<reference evidence="1" key="1">
    <citation type="submission" date="2023-06" db="EMBL/GenBank/DDBJ databases">
        <authorList>
            <person name="Delattre M."/>
        </authorList>
    </citation>
    <scope>NUCLEOTIDE SEQUENCE</scope>
    <source>
        <strain evidence="1">AF72</strain>
    </source>
</reference>
<proteinExistence type="predicted"/>
<comment type="caution">
    <text evidence="1">The sequence shown here is derived from an EMBL/GenBank/DDBJ whole genome shotgun (WGS) entry which is preliminary data.</text>
</comment>
<protein>
    <submittedName>
        <fullName evidence="1">Uncharacterized protein</fullName>
    </submittedName>
</protein>
<gene>
    <name evidence="1" type="ORF">MSPICULIGERA_LOCUS22095</name>
</gene>
<dbReference type="Proteomes" id="UP001177023">
    <property type="component" value="Unassembled WGS sequence"/>
</dbReference>
<name>A0AA36GD23_9BILA</name>
<accession>A0AA36GD23</accession>